<keyword evidence="4 10" id="KW-0812">Transmembrane</keyword>
<feature type="compositionally biased region" description="Basic and acidic residues" evidence="11">
    <location>
        <begin position="632"/>
        <end position="641"/>
    </location>
</feature>
<evidence type="ECO:0000256" key="7">
    <source>
        <dbReference type="ARBA" id="ARBA00023136"/>
    </source>
</evidence>
<feature type="transmembrane region" description="Helical" evidence="12">
    <location>
        <begin position="366"/>
        <end position="391"/>
    </location>
</feature>
<feature type="transmembrane region" description="Helical" evidence="12">
    <location>
        <begin position="333"/>
        <end position="354"/>
    </location>
</feature>
<comment type="subcellular location">
    <subcellularLocation>
        <location evidence="1">Membrane</location>
        <topology evidence="1">Multi-pass membrane protein</topology>
    </subcellularLocation>
</comment>
<feature type="region of interest" description="Disordered" evidence="11">
    <location>
        <begin position="632"/>
        <end position="672"/>
    </location>
</feature>
<feature type="transmembrane region" description="Helical" evidence="12">
    <location>
        <begin position="140"/>
        <end position="167"/>
    </location>
</feature>
<name>A0A4Y2MJC2_ARAVE</name>
<dbReference type="PRINTS" id="PR00176">
    <property type="entry name" value="NANEUSMPORT"/>
</dbReference>
<dbReference type="Proteomes" id="UP000499080">
    <property type="component" value="Unassembled WGS sequence"/>
</dbReference>
<comment type="caution">
    <text evidence="13">The sequence shown here is derived from an EMBL/GenBank/DDBJ whole genome shotgun (WGS) entry which is preliminary data.</text>
</comment>
<sequence>MNQEKIGGLNSIQWTDEKYNFKLLQPKAVAMPSPTLNIIPDLMIDNKKLNTDVDENKERGNWSNGAEFLLSCLSYAVGLGNIWRFPYLCYRNGGGAFLIPYAIMLIFVGLPLFFLELSFGQYASEGPTTIWKISPLFQGLGYAMFLMSTLVGIYYNMILAWALFYLISSLRSILPWSSCDNWWNTVACKKFDAKNCSAINGVLSENGTCILRYQVSNSTWENLQTSAAKSKMASDEYFHNFVLDITEGLHDLGGMRWELAICLLVCWVFVFLCLLKGVKSMGKAVYFTAIFPYVVLTILLIRGCTLEGSTEGIMFYLTPEWHRLKEARVWGDAAMQIFFSLSPCWGGLITLASYNRFHNNCYKDALFIVFGNCGTSFFAGFVIFSIVGFMAHELGVSVNQVAAQGAGLAFVAYPEAVARLPVSPLWSFLFFLMLMTLGLGTQFTIVETVVTTIVDTWPEKLQRRKPWVLSSACFVMFSLGLLICTKGGMYLLQLMDNYAASFSALLIGLIEVIVISWVYGIERFLMDIRVMLGKYPYPYQYWRIIFRFVVPLLIIFILVFTWIDMRPTEYGDYVFPGWATAMGWALSLFSVSAIPITAVYKIYNAEGPIWARIKTLSKPTADWGPKLQQHRVETHAPKHTDSQVPLTLPNYDPDGFGDDNDSDSKNSDGYFSTEGLHMTIPIRETGL</sequence>
<dbReference type="PANTHER" id="PTHR11616:SF240">
    <property type="entry name" value="BLOATED TUBULES, ISOFORM B-RELATED"/>
    <property type="match status" value="1"/>
</dbReference>
<feature type="transmembrane region" description="Helical" evidence="12">
    <location>
        <begin position="498"/>
        <end position="520"/>
    </location>
</feature>
<feature type="binding site" evidence="8">
    <location>
        <position position="372"/>
    </location>
    <ligand>
        <name>Na(+)</name>
        <dbReference type="ChEBI" id="CHEBI:29101"/>
        <label>1</label>
    </ligand>
</feature>
<dbReference type="PROSITE" id="PS50267">
    <property type="entry name" value="NA_NEUROTRAN_SYMP_3"/>
    <property type="match status" value="1"/>
</dbReference>
<feature type="binding site" evidence="8">
    <location>
        <position position="437"/>
    </location>
    <ligand>
        <name>Na(+)</name>
        <dbReference type="ChEBI" id="CHEBI:29101"/>
        <label>1</label>
    </ligand>
</feature>
<feature type="transmembrane region" description="Helical" evidence="12">
    <location>
        <begin position="467"/>
        <end position="492"/>
    </location>
</feature>
<evidence type="ECO:0000256" key="8">
    <source>
        <dbReference type="PIRSR" id="PIRSR600175-1"/>
    </source>
</evidence>
<dbReference type="OrthoDB" id="6581954at2759"/>
<evidence type="ECO:0000256" key="9">
    <source>
        <dbReference type="PIRSR" id="PIRSR600175-2"/>
    </source>
</evidence>
<dbReference type="Pfam" id="PF00209">
    <property type="entry name" value="SNF"/>
    <property type="match status" value="1"/>
</dbReference>
<evidence type="ECO:0000256" key="3">
    <source>
        <dbReference type="ARBA" id="ARBA00022448"/>
    </source>
</evidence>
<feature type="transmembrane region" description="Helical" evidence="12">
    <location>
        <begin position="583"/>
        <end position="603"/>
    </location>
</feature>
<feature type="disulfide bond" evidence="9">
    <location>
        <begin position="179"/>
        <end position="188"/>
    </location>
</feature>
<feature type="transmembrane region" description="Helical" evidence="12">
    <location>
        <begin position="541"/>
        <end position="563"/>
    </location>
</feature>
<organism evidence="13 14">
    <name type="scientific">Araneus ventricosus</name>
    <name type="common">Orbweaver spider</name>
    <name type="synonym">Epeira ventricosa</name>
    <dbReference type="NCBI Taxonomy" id="182803"/>
    <lineage>
        <taxon>Eukaryota</taxon>
        <taxon>Metazoa</taxon>
        <taxon>Ecdysozoa</taxon>
        <taxon>Arthropoda</taxon>
        <taxon>Chelicerata</taxon>
        <taxon>Arachnida</taxon>
        <taxon>Araneae</taxon>
        <taxon>Araneomorphae</taxon>
        <taxon>Entelegynae</taxon>
        <taxon>Araneoidea</taxon>
        <taxon>Araneidae</taxon>
        <taxon>Araneus</taxon>
    </lineage>
</organism>
<gene>
    <name evidence="13" type="primary">SLC6A5_2</name>
    <name evidence="13" type="ORF">AVEN_59964_1</name>
</gene>
<dbReference type="AlphaFoldDB" id="A0A4Y2MJC2"/>
<feature type="transmembrane region" description="Helical" evidence="12">
    <location>
        <begin position="425"/>
        <end position="446"/>
    </location>
</feature>
<evidence type="ECO:0000256" key="2">
    <source>
        <dbReference type="ARBA" id="ARBA00006459"/>
    </source>
</evidence>
<dbReference type="EMBL" id="BGPR01007386">
    <property type="protein sequence ID" value="GBN26460.1"/>
    <property type="molecule type" value="Genomic_DNA"/>
</dbReference>
<keyword evidence="8" id="KW-0915">Sodium</keyword>
<evidence type="ECO:0000313" key="13">
    <source>
        <dbReference type="EMBL" id="GBN26460.1"/>
    </source>
</evidence>
<evidence type="ECO:0000256" key="6">
    <source>
        <dbReference type="ARBA" id="ARBA00022989"/>
    </source>
</evidence>
<feature type="transmembrane region" description="Helical" evidence="12">
    <location>
        <begin position="284"/>
        <end position="301"/>
    </location>
</feature>
<keyword evidence="5 10" id="KW-0769">Symport</keyword>
<dbReference type="PROSITE" id="PS00610">
    <property type="entry name" value="NA_NEUROTRAN_SYMP_1"/>
    <property type="match status" value="1"/>
</dbReference>
<keyword evidence="9" id="KW-1015">Disulfide bond</keyword>
<dbReference type="GO" id="GO:0005886">
    <property type="term" value="C:plasma membrane"/>
    <property type="evidence" value="ECO:0007669"/>
    <property type="project" value="TreeGrafter"/>
</dbReference>
<keyword evidence="3 10" id="KW-0813">Transport</keyword>
<comment type="similarity">
    <text evidence="2 10">Belongs to the sodium:neurotransmitter symporter (SNF) (TC 2.A.22) family.</text>
</comment>
<keyword evidence="6 12" id="KW-1133">Transmembrane helix</keyword>
<evidence type="ECO:0000256" key="5">
    <source>
        <dbReference type="ARBA" id="ARBA00022847"/>
    </source>
</evidence>
<evidence type="ECO:0000313" key="14">
    <source>
        <dbReference type="Proteomes" id="UP000499080"/>
    </source>
</evidence>
<feature type="binding site" evidence="8">
    <location>
        <position position="81"/>
    </location>
    <ligand>
        <name>Na(+)</name>
        <dbReference type="ChEBI" id="CHEBI:29101"/>
        <label>1</label>
    </ligand>
</feature>
<feature type="binding site" evidence="8">
    <location>
        <position position="340"/>
    </location>
    <ligand>
        <name>Na(+)</name>
        <dbReference type="ChEBI" id="CHEBI:29101"/>
        <label>1</label>
    </ligand>
</feature>
<evidence type="ECO:0000256" key="1">
    <source>
        <dbReference type="ARBA" id="ARBA00004141"/>
    </source>
</evidence>
<dbReference type="PANTHER" id="PTHR11616">
    <property type="entry name" value="SODIUM/CHLORIDE DEPENDENT TRANSPORTER"/>
    <property type="match status" value="1"/>
</dbReference>
<reference evidence="13 14" key="1">
    <citation type="journal article" date="2019" name="Sci. Rep.">
        <title>Orb-weaving spider Araneus ventricosus genome elucidates the spidroin gene catalogue.</title>
        <authorList>
            <person name="Kono N."/>
            <person name="Nakamura H."/>
            <person name="Ohtoshi R."/>
            <person name="Moran D.A.P."/>
            <person name="Shinohara A."/>
            <person name="Yoshida Y."/>
            <person name="Fujiwara M."/>
            <person name="Mori M."/>
            <person name="Tomita M."/>
            <person name="Arakawa K."/>
        </authorList>
    </citation>
    <scope>NUCLEOTIDE SEQUENCE [LARGE SCALE GENOMIC DNA]</scope>
</reference>
<evidence type="ECO:0000256" key="10">
    <source>
        <dbReference type="RuleBase" id="RU003732"/>
    </source>
</evidence>
<accession>A0A4Y2MJC2</accession>
<evidence type="ECO:0000256" key="12">
    <source>
        <dbReference type="SAM" id="Phobius"/>
    </source>
</evidence>
<keyword evidence="14" id="KW-1185">Reference proteome</keyword>
<feature type="transmembrane region" description="Helical" evidence="12">
    <location>
        <begin position="98"/>
        <end position="119"/>
    </location>
</feature>
<evidence type="ECO:0000256" key="4">
    <source>
        <dbReference type="ARBA" id="ARBA00022692"/>
    </source>
</evidence>
<proteinExistence type="inferred from homology"/>
<dbReference type="InterPro" id="IPR000175">
    <property type="entry name" value="Na/ntran_symport"/>
</dbReference>
<keyword evidence="8" id="KW-0479">Metal-binding</keyword>
<dbReference type="GO" id="GO:0046872">
    <property type="term" value="F:metal ion binding"/>
    <property type="evidence" value="ECO:0007669"/>
    <property type="project" value="UniProtKB-KW"/>
</dbReference>
<dbReference type="GO" id="GO:0015375">
    <property type="term" value="F:glycine:sodium symporter activity"/>
    <property type="evidence" value="ECO:0007669"/>
    <property type="project" value="TreeGrafter"/>
</dbReference>
<dbReference type="SUPFAM" id="SSF161070">
    <property type="entry name" value="SNF-like"/>
    <property type="match status" value="1"/>
</dbReference>
<keyword evidence="7 12" id="KW-0472">Membrane</keyword>
<feature type="binding site" evidence="8">
    <location>
        <position position="76"/>
    </location>
    <ligand>
        <name>Na(+)</name>
        <dbReference type="ChEBI" id="CHEBI:29101"/>
        <label>1</label>
    </ligand>
</feature>
<protein>
    <recommendedName>
        <fullName evidence="10">Transporter</fullName>
    </recommendedName>
</protein>
<dbReference type="InterPro" id="IPR037272">
    <property type="entry name" value="SNS_sf"/>
</dbReference>
<feature type="binding site" evidence="8">
    <location>
        <position position="77"/>
    </location>
    <ligand>
        <name>Na(+)</name>
        <dbReference type="ChEBI" id="CHEBI:29101"/>
        <label>1</label>
    </ligand>
</feature>
<evidence type="ECO:0000256" key="11">
    <source>
        <dbReference type="SAM" id="MobiDB-lite"/>
    </source>
</evidence>
<feature type="transmembrane region" description="Helical" evidence="12">
    <location>
        <begin position="68"/>
        <end position="86"/>
    </location>
</feature>
<feature type="transmembrane region" description="Helical" evidence="12">
    <location>
        <begin position="257"/>
        <end position="275"/>
    </location>
</feature>